<keyword evidence="7" id="KW-0010">Activator</keyword>
<evidence type="ECO:0000256" key="6">
    <source>
        <dbReference type="ARBA" id="ARBA00023125"/>
    </source>
</evidence>
<dbReference type="GO" id="GO:0006357">
    <property type="term" value="P:regulation of transcription by RNA polymerase II"/>
    <property type="evidence" value="ECO:0007669"/>
    <property type="project" value="TreeGrafter"/>
</dbReference>
<keyword evidence="13" id="KW-0175">Coiled coil</keyword>
<evidence type="ECO:0000259" key="15">
    <source>
        <dbReference type="PROSITE" id="PS00434"/>
    </source>
</evidence>
<dbReference type="Gene3D" id="1.10.10.10">
    <property type="entry name" value="Winged helix-like DNA-binding domain superfamily/Winged helix DNA-binding domain"/>
    <property type="match status" value="1"/>
</dbReference>
<reference evidence="16 17" key="1">
    <citation type="journal article" date="2015" name="Proc. Natl. Acad. Sci. U.S.A.">
        <title>The resurrection genome of Boea hygrometrica: A blueprint for survival of dehydration.</title>
        <authorList>
            <person name="Xiao L."/>
            <person name="Yang G."/>
            <person name="Zhang L."/>
            <person name="Yang X."/>
            <person name="Zhao S."/>
            <person name="Ji Z."/>
            <person name="Zhou Q."/>
            <person name="Hu M."/>
            <person name="Wang Y."/>
            <person name="Chen M."/>
            <person name="Xu Y."/>
            <person name="Jin H."/>
            <person name="Xiao X."/>
            <person name="Hu G."/>
            <person name="Bao F."/>
            <person name="Hu Y."/>
            <person name="Wan P."/>
            <person name="Li L."/>
            <person name="Deng X."/>
            <person name="Kuang T."/>
            <person name="Xiang C."/>
            <person name="Zhu J.K."/>
            <person name="Oliver M.J."/>
            <person name="He Y."/>
        </authorList>
    </citation>
    <scope>NUCLEOTIDE SEQUENCE [LARGE SCALE GENOMIC DNA]</scope>
    <source>
        <strain evidence="17">cv. XS01</strain>
    </source>
</reference>
<dbReference type="InterPro" id="IPR036388">
    <property type="entry name" value="WH-like_DNA-bd_sf"/>
</dbReference>
<dbReference type="PROSITE" id="PS00434">
    <property type="entry name" value="HSF_DOMAIN"/>
    <property type="match status" value="1"/>
</dbReference>
<evidence type="ECO:0000256" key="3">
    <source>
        <dbReference type="ARBA" id="ARBA00022553"/>
    </source>
</evidence>
<dbReference type="OrthoDB" id="60033at2759"/>
<evidence type="ECO:0000256" key="5">
    <source>
        <dbReference type="ARBA" id="ARBA00023016"/>
    </source>
</evidence>
<sequence>PAPMTSMNAPPPFLAKTYDMVDDPSTDKIVSWSDTNNSFVVWDSAEFAKVLLPKHFKHNNFSSFVRQLNTYGFRKVDPDRWEFANEGFLRGQKHLLKGISRRKPAHGQTQQQQQSIGQSSSVGACVEVGKFGLEEEVERLKRDKNVLMQELVRLRQQQQTTDGQLQTTAKRLQGMEQRQQQMMAFLAKAVNSPGFLAQFMHQQNDSSRLVTEGNKKRRLKPDDVSDGSSVGSSFDGQIIKYQPLINEAAKAMLKQIMKMDSSHRLETFSNDSDSFLIDDGSLPSDGVVSTNSPNWVSRVTLREVPSTSELRFMQSGSPDESFSSGAAPEVQSASLGLPAEIVGVGVQVPPIIPPLNDTGMLEFSEVIPESDASVVEMETDTGNFIHPSNKICIPSTGFSSDPQMEWDNEELPEVGDPFWETFLRSPTAFLADTDLNLTDETLPVETDPDLTDETLCAETDPNVTGETLEISKRKTSESGWDKSKNMARLTEQMGHLSSNSRSV</sequence>
<evidence type="ECO:0000256" key="10">
    <source>
        <dbReference type="ARBA" id="ARBA00055747"/>
    </source>
</evidence>
<dbReference type="PANTHER" id="PTHR10015">
    <property type="entry name" value="HEAT SHOCK TRANSCRIPTION FACTOR"/>
    <property type="match status" value="1"/>
</dbReference>
<dbReference type="FunFam" id="1.10.10.10:FF:000057">
    <property type="entry name" value="Heat shock transcription factor 1"/>
    <property type="match status" value="1"/>
</dbReference>
<comment type="subcellular location">
    <subcellularLocation>
        <location evidence="1">Nucleus</location>
    </subcellularLocation>
</comment>
<keyword evidence="9" id="KW-0539">Nucleus</keyword>
<evidence type="ECO:0000256" key="7">
    <source>
        <dbReference type="ARBA" id="ARBA00023159"/>
    </source>
</evidence>
<feature type="non-terminal residue" evidence="16">
    <location>
        <position position="1"/>
    </location>
</feature>
<evidence type="ECO:0000256" key="13">
    <source>
        <dbReference type="SAM" id="Coils"/>
    </source>
</evidence>
<evidence type="ECO:0000256" key="8">
    <source>
        <dbReference type="ARBA" id="ARBA00023163"/>
    </source>
</evidence>
<dbReference type="InterPro" id="IPR000232">
    <property type="entry name" value="HSF_DNA-bd"/>
</dbReference>
<evidence type="ECO:0000256" key="12">
    <source>
        <dbReference type="RuleBase" id="RU004020"/>
    </source>
</evidence>
<accession>A0A2Z7B4L9</accession>
<keyword evidence="17" id="KW-1185">Reference proteome</keyword>
<evidence type="ECO:0000256" key="2">
    <source>
        <dbReference type="ARBA" id="ARBA00006403"/>
    </source>
</evidence>
<feature type="domain" description="HSF-type DNA-binding" evidence="15">
    <location>
        <begin position="52"/>
        <end position="76"/>
    </location>
</feature>
<dbReference type="Pfam" id="PF00447">
    <property type="entry name" value="HSF_DNA-bind"/>
    <property type="match status" value="1"/>
</dbReference>
<dbReference type="GO" id="GO:0005634">
    <property type="term" value="C:nucleus"/>
    <property type="evidence" value="ECO:0007669"/>
    <property type="project" value="UniProtKB-SubCell"/>
</dbReference>
<keyword evidence="3" id="KW-0597">Phosphoprotein</keyword>
<comment type="similarity">
    <text evidence="2 12">Belongs to the HSF family.</text>
</comment>
<protein>
    <recommendedName>
        <fullName evidence="11">Heat stress transcription factor</fullName>
    </recommendedName>
</protein>
<feature type="coiled-coil region" evidence="13">
    <location>
        <begin position="130"/>
        <end position="157"/>
    </location>
</feature>
<keyword evidence="4" id="KW-0805">Transcription regulation</keyword>
<dbReference type="SMART" id="SM00415">
    <property type="entry name" value="HSF"/>
    <property type="match status" value="1"/>
</dbReference>
<keyword evidence="5" id="KW-0346">Stress response</keyword>
<dbReference type="InterPro" id="IPR036390">
    <property type="entry name" value="WH_DNA-bd_sf"/>
</dbReference>
<dbReference type="EMBL" id="KV009946">
    <property type="protein sequence ID" value="KZV28960.1"/>
    <property type="molecule type" value="Genomic_DNA"/>
</dbReference>
<evidence type="ECO:0000256" key="11">
    <source>
        <dbReference type="ARBA" id="ARBA00081483"/>
    </source>
</evidence>
<dbReference type="PRINTS" id="PR00056">
    <property type="entry name" value="HSFDOMAIN"/>
</dbReference>
<keyword evidence="8" id="KW-0804">Transcription</keyword>
<evidence type="ECO:0000313" key="16">
    <source>
        <dbReference type="EMBL" id="KZV28960.1"/>
    </source>
</evidence>
<evidence type="ECO:0000313" key="17">
    <source>
        <dbReference type="Proteomes" id="UP000250235"/>
    </source>
</evidence>
<proteinExistence type="inferred from homology"/>
<dbReference type="GO" id="GO:0003700">
    <property type="term" value="F:DNA-binding transcription factor activity"/>
    <property type="evidence" value="ECO:0007669"/>
    <property type="project" value="InterPro"/>
</dbReference>
<gene>
    <name evidence="16" type="ORF">F511_07520</name>
</gene>
<dbReference type="SUPFAM" id="SSF46785">
    <property type="entry name" value="Winged helix' DNA-binding domain"/>
    <property type="match status" value="1"/>
</dbReference>
<dbReference type="PANTHER" id="PTHR10015:SF436">
    <property type="entry name" value="HEAT STRESS TRANSCRIPTION FACTOR A-1D"/>
    <property type="match status" value="1"/>
</dbReference>
<evidence type="ECO:0000256" key="9">
    <source>
        <dbReference type="ARBA" id="ARBA00023242"/>
    </source>
</evidence>
<keyword evidence="6" id="KW-0238">DNA-binding</keyword>
<evidence type="ECO:0000256" key="4">
    <source>
        <dbReference type="ARBA" id="ARBA00023015"/>
    </source>
</evidence>
<dbReference type="GO" id="GO:0000978">
    <property type="term" value="F:RNA polymerase II cis-regulatory region sequence-specific DNA binding"/>
    <property type="evidence" value="ECO:0007669"/>
    <property type="project" value="TreeGrafter"/>
</dbReference>
<name>A0A2Z7B4L9_9LAMI</name>
<dbReference type="GO" id="GO:0034605">
    <property type="term" value="P:cellular response to heat"/>
    <property type="evidence" value="ECO:0007669"/>
    <property type="project" value="TreeGrafter"/>
</dbReference>
<evidence type="ECO:0000256" key="14">
    <source>
        <dbReference type="SAM" id="MobiDB-lite"/>
    </source>
</evidence>
<organism evidence="16 17">
    <name type="scientific">Dorcoceras hygrometricum</name>
    <dbReference type="NCBI Taxonomy" id="472368"/>
    <lineage>
        <taxon>Eukaryota</taxon>
        <taxon>Viridiplantae</taxon>
        <taxon>Streptophyta</taxon>
        <taxon>Embryophyta</taxon>
        <taxon>Tracheophyta</taxon>
        <taxon>Spermatophyta</taxon>
        <taxon>Magnoliopsida</taxon>
        <taxon>eudicotyledons</taxon>
        <taxon>Gunneridae</taxon>
        <taxon>Pentapetalae</taxon>
        <taxon>asterids</taxon>
        <taxon>lamiids</taxon>
        <taxon>Lamiales</taxon>
        <taxon>Gesneriaceae</taxon>
        <taxon>Didymocarpoideae</taxon>
        <taxon>Trichosporeae</taxon>
        <taxon>Loxocarpinae</taxon>
        <taxon>Dorcoceras</taxon>
    </lineage>
</organism>
<dbReference type="AlphaFoldDB" id="A0A2Z7B4L9"/>
<comment type="function">
    <text evidence="10">DNA-binding protein that specifically binds heat shock promoter elements (HSE) and activates transcription.</text>
</comment>
<feature type="region of interest" description="Disordered" evidence="14">
    <location>
        <begin position="206"/>
        <end position="231"/>
    </location>
</feature>
<evidence type="ECO:0000256" key="1">
    <source>
        <dbReference type="ARBA" id="ARBA00004123"/>
    </source>
</evidence>
<dbReference type="Proteomes" id="UP000250235">
    <property type="component" value="Unassembled WGS sequence"/>
</dbReference>